<protein>
    <submittedName>
        <fullName evidence="1">Uncharacterized protein</fullName>
    </submittedName>
</protein>
<organism evidence="1">
    <name type="scientific">marine sediment metagenome</name>
    <dbReference type="NCBI Taxonomy" id="412755"/>
    <lineage>
        <taxon>unclassified sequences</taxon>
        <taxon>metagenomes</taxon>
        <taxon>ecological metagenomes</taxon>
    </lineage>
</organism>
<dbReference type="Pfam" id="PF00022">
    <property type="entry name" value="Actin"/>
    <property type="match status" value="1"/>
</dbReference>
<sequence>METFRIDYCSPLNPRSNRDTAAQILFETFNVPALYTSIQAVLSLYAS</sequence>
<dbReference type="SUPFAM" id="SSF53067">
    <property type="entry name" value="Actin-like ATPase domain"/>
    <property type="match status" value="1"/>
</dbReference>
<feature type="non-terminal residue" evidence="1">
    <location>
        <position position="47"/>
    </location>
</feature>
<comment type="caution">
    <text evidence="1">The sequence shown here is derived from an EMBL/GenBank/DDBJ whole genome shotgun (WGS) entry which is preliminary data.</text>
</comment>
<reference evidence="1" key="1">
    <citation type="journal article" date="2014" name="Front. Microbiol.">
        <title>High frequency of phylogenetically diverse reductive dehalogenase-homologous genes in deep subseafloor sedimentary metagenomes.</title>
        <authorList>
            <person name="Kawai M."/>
            <person name="Futagami T."/>
            <person name="Toyoda A."/>
            <person name="Takaki Y."/>
            <person name="Nishi S."/>
            <person name="Hori S."/>
            <person name="Arai W."/>
            <person name="Tsubouchi T."/>
            <person name="Morono Y."/>
            <person name="Uchiyama I."/>
            <person name="Ito T."/>
            <person name="Fujiyama A."/>
            <person name="Inagaki F."/>
            <person name="Takami H."/>
        </authorList>
    </citation>
    <scope>NUCLEOTIDE SEQUENCE</scope>
    <source>
        <strain evidence="1">Expedition CK06-06</strain>
    </source>
</reference>
<dbReference type="InterPro" id="IPR004000">
    <property type="entry name" value="Actin"/>
</dbReference>
<evidence type="ECO:0000313" key="1">
    <source>
        <dbReference type="EMBL" id="GAI97701.1"/>
    </source>
</evidence>
<dbReference type="AlphaFoldDB" id="X1U259"/>
<dbReference type="InterPro" id="IPR043129">
    <property type="entry name" value="ATPase_NBD"/>
</dbReference>
<dbReference type="EMBL" id="BARW01015686">
    <property type="protein sequence ID" value="GAI97701.1"/>
    <property type="molecule type" value="Genomic_DNA"/>
</dbReference>
<accession>X1U259</accession>
<gene>
    <name evidence="1" type="ORF">S12H4_27471</name>
</gene>
<dbReference type="PANTHER" id="PTHR11937">
    <property type="entry name" value="ACTIN"/>
    <property type="match status" value="1"/>
</dbReference>
<dbReference type="Gene3D" id="3.30.420.40">
    <property type="match status" value="1"/>
</dbReference>
<name>X1U259_9ZZZZ</name>
<proteinExistence type="predicted"/>